<dbReference type="HOGENOM" id="CLU_2997562_0_0_1"/>
<dbReference type="EMBL" id="KI277995">
    <property type="protein sequence ID" value="ESA19723.1"/>
    <property type="molecule type" value="Genomic_DNA"/>
</dbReference>
<dbReference type="AlphaFoldDB" id="U9UMB9"/>
<protein>
    <submittedName>
        <fullName evidence="1">Uncharacterized protein</fullName>
    </submittedName>
</protein>
<accession>U9UMB9</accession>
<name>U9UMB9_RHIID</name>
<reference evidence="1" key="1">
    <citation type="submission" date="2013-07" db="EMBL/GenBank/DDBJ databases">
        <title>The genome of an arbuscular mycorrhizal fungus provides insights into the evolution of the oldest plant symbiosis.</title>
        <authorList>
            <consortium name="DOE Joint Genome Institute"/>
            <person name="Tisserant E."/>
            <person name="Malbreil M."/>
            <person name="Kuo A."/>
            <person name="Kohler A."/>
            <person name="Symeonidi A."/>
            <person name="Balestrini R."/>
            <person name="Charron P."/>
            <person name="Duensing N."/>
            <person name="Frei-dit-Frey N."/>
            <person name="Gianinazzi-Pearson V."/>
            <person name="Gilbert B."/>
            <person name="Handa Y."/>
            <person name="Hijri M."/>
            <person name="Kaul R."/>
            <person name="Kawaguchi M."/>
            <person name="Krajinski F."/>
            <person name="Lammers P."/>
            <person name="Lapierre D."/>
            <person name="Masclaux F.G."/>
            <person name="Murat C."/>
            <person name="Morin E."/>
            <person name="Ndikumana S."/>
            <person name="Pagni M."/>
            <person name="Petitpierre D."/>
            <person name="Requena N."/>
            <person name="Rosikiewicz P."/>
            <person name="Riley R."/>
            <person name="Saito K."/>
            <person name="San Clemente H."/>
            <person name="Shapiro H."/>
            <person name="van Tuinen D."/>
            <person name="Becard G."/>
            <person name="Bonfante P."/>
            <person name="Paszkowski U."/>
            <person name="Shachar-Hill Y."/>
            <person name="Young J.P."/>
            <person name="Sanders I.R."/>
            <person name="Henrissat B."/>
            <person name="Rensing S.A."/>
            <person name="Grigoriev I.V."/>
            <person name="Corradi N."/>
            <person name="Roux C."/>
            <person name="Martin F."/>
        </authorList>
    </citation>
    <scope>NUCLEOTIDE SEQUENCE</scope>
    <source>
        <strain evidence="1">DAOM 197198</strain>
    </source>
</reference>
<sequence length="57" mass="6425">MHVKQMSGHSTKWLFGKMTLQRNFTSAMQNGFGEMGFSEVDFDESFGYPISQSSHGC</sequence>
<gene>
    <name evidence="1" type="ORF">GLOINDRAFT_19290</name>
</gene>
<proteinExistence type="predicted"/>
<organism evidence="1">
    <name type="scientific">Rhizophagus irregularis (strain DAOM 181602 / DAOM 197198 / MUCL 43194)</name>
    <name type="common">Arbuscular mycorrhizal fungus</name>
    <name type="synonym">Glomus intraradices</name>
    <dbReference type="NCBI Taxonomy" id="747089"/>
    <lineage>
        <taxon>Eukaryota</taxon>
        <taxon>Fungi</taxon>
        <taxon>Fungi incertae sedis</taxon>
        <taxon>Mucoromycota</taxon>
        <taxon>Glomeromycotina</taxon>
        <taxon>Glomeromycetes</taxon>
        <taxon>Glomerales</taxon>
        <taxon>Glomeraceae</taxon>
        <taxon>Rhizophagus</taxon>
    </lineage>
</organism>
<evidence type="ECO:0000313" key="1">
    <source>
        <dbReference type="EMBL" id="ESA19723.1"/>
    </source>
</evidence>